<dbReference type="PANTHER" id="PTHR11693">
    <property type="entry name" value="ATP SYNTHASE GAMMA CHAIN"/>
    <property type="match status" value="1"/>
</dbReference>
<evidence type="ECO:0000313" key="11">
    <source>
        <dbReference type="EMBL" id="QBI19116.1"/>
    </source>
</evidence>
<protein>
    <recommendedName>
        <fullName evidence="10">ATP synthase gamma chain</fullName>
    </recommendedName>
    <alternativeName>
        <fullName evidence="10">ATP synthase F1 sector gamma subunit</fullName>
    </alternativeName>
    <alternativeName>
        <fullName evidence="10">F-ATPase gamma subunit</fullName>
    </alternativeName>
</protein>
<reference evidence="11 12" key="1">
    <citation type="submission" date="2019-01" db="EMBL/GenBank/DDBJ databases">
        <title>Egibacter rhizosphaerae EGI 80759T.</title>
        <authorList>
            <person name="Chen D.-D."/>
            <person name="Tian Y."/>
            <person name="Jiao J.-Y."/>
            <person name="Zhang X.-T."/>
            <person name="Zhang Y.-G."/>
            <person name="Zhang Y."/>
            <person name="Xiao M."/>
            <person name="Shu W.-S."/>
            <person name="Li W.-J."/>
        </authorList>
    </citation>
    <scope>NUCLEOTIDE SEQUENCE [LARGE SCALE GENOMIC DNA]</scope>
    <source>
        <strain evidence="11 12">EGI 80759</strain>
    </source>
</reference>
<dbReference type="InterPro" id="IPR023632">
    <property type="entry name" value="ATP_synth_F1_gsu_CS"/>
</dbReference>
<dbReference type="Pfam" id="PF00231">
    <property type="entry name" value="ATP-synt"/>
    <property type="match status" value="1"/>
</dbReference>
<evidence type="ECO:0000256" key="9">
    <source>
        <dbReference type="ARBA" id="ARBA00023310"/>
    </source>
</evidence>
<comment type="similarity">
    <text evidence="3 10">Belongs to the ATPase gamma chain family.</text>
</comment>
<evidence type="ECO:0000256" key="4">
    <source>
        <dbReference type="ARBA" id="ARBA00022448"/>
    </source>
</evidence>
<keyword evidence="5 10" id="KW-0375">Hydrogen ion transport</keyword>
<dbReference type="NCBIfam" id="TIGR01146">
    <property type="entry name" value="ATPsyn_F1gamma"/>
    <property type="match status" value="1"/>
</dbReference>
<sequence>MAGAGDLRILRRRIRSVQSTQKITRAMELIAASRITRARQAVELARPYAQGMLRVIRDLAGEQEALATHPMMKPRQEIRRVAVLVICSDRGLAGAYNANILRRADRLIAEERNAGREVDLYLVGRRAETHYRYRGERPTQIWTGVSDRPTYDDAERIIEPLVEAYVAGQIDRLWLAYTDFRSALTQVTTTATVLPIDPEQFGGGEGFPPAFAFEPDPETLLDRLIPRFAEHQLYAALLESSASEHASRQRAMKAATDNAGEMIENLTREANAARQAAITTEISEIVGGAEALAAAE</sequence>
<keyword evidence="12" id="KW-1185">Reference proteome</keyword>
<comment type="subunit">
    <text evidence="10">F-type ATPases have 2 components, CF(1) - the catalytic core - and CF(0) - the membrane proton channel. CF(1) has five subunits: alpha(3), beta(3), gamma(1), delta(1), epsilon(1). CF(0) has three main subunits: a, b and c.</text>
</comment>
<keyword evidence="7 10" id="KW-0472">Membrane</keyword>
<dbReference type="Gene3D" id="1.10.287.80">
    <property type="entry name" value="ATP synthase, gamma subunit, helix hairpin domain"/>
    <property type="match status" value="2"/>
</dbReference>
<gene>
    <name evidence="10" type="primary">atpG</name>
    <name evidence="11" type="ORF">ER308_05890</name>
</gene>
<organism evidence="11 12">
    <name type="scientific">Egibacter rhizosphaerae</name>
    <dbReference type="NCBI Taxonomy" id="1670831"/>
    <lineage>
        <taxon>Bacteria</taxon>
        <taxon>Bacillati</taxon>
        <taxon>Actinomycetota</taxon>
        <taxon>Nitriliruptoria</taxon>
        <taxon>Egibacterales</taxon>
        <taxon>Egibacteraceae</taxon>
        <taxon>Egibacter</taxon>
    </lineage>
</organism>
<dbReference type="HAMAP" id="MF_00815">
    <property type="entry name" value="ATP_synth_gamma_bact"/>
    <property type="match status" value="1"/>
</dbReference>
<dbReference type="NCBIfam" id="NF004145">
    <property type="entry name" value="PRK05621.1-2"/>
    <property type="match status" value="1"/>
</dbReference>
<dbReference type="PANTHER" id="PTHR11693:SF22">
    <property type="entry name" value="ATP SYNTHASE SUBUNIT GAMMA, MITOCHONDRIAL"/>
    <property type="match status" value="1"/>
</dbReference>
<comment type="function">
    <text evidence="1 10">Produces ATP from ADP in the presence of a proton gradient across the membrane. The gamma chain is believed to be important in regulating ATPase activity and the flow of protons through the CF(0) complex.</text>
</comment>
<dbReference type="InterPro" id="IPR035968">
    <property type="entry name" value="ATP_synth_F1_ATPase_gsu"/>
</dbReference>
<keyword evidence="6 10" id="KW-0406">Ion transport</keyword>
<dbReference type="GO" id="GO:0005886">
    <property type="term" value="C:plasma membrane"/>
    <property type="evidence" value="ECO:0007669"/>
    <property type="project" value="UniProtKB-SubCell"/>
</dbReference>
<evidence type="ECO:0000256" key="3">
    <source>
        <dbReference type="ARBA" id="ARBA00007681"/>
    </source>
</evidence>
<evidence type="ECO:0000256" key="8">
    <source>
        <dbReference type="ARBA" id="ARBA00023196"/>
    </source>
</evidence>
<dbReference type="KEGG" id="erz:ER308_05890"/>
<evidence type="ECO:0000256" key="6">
    <source>
        <dbReference type="ARBA" id="ARBA00023065"/>
    </source>
</evidence>
<dbReference type="InterPro" id="IPR000131">
    <property type="entry name" value="ATP_synth_F1_gsu"/>
</dbReference>
<keyword evidence="4 10" id="KW-0813">Transport</keyword>
<dbReference type="Proteomes" id="UP000291469">
    <property type="component" value="Chromosome"/>
</dbReference>
<evidence type="ECO:0000256" key="5">
    <source>
        <dbReference type="ARBA" id="ARBA00022781"/>
    </source>
</evidence>
<dbReference type="OrthoDB" id="9812769at2"/>
<evidence type="ECO:0000256" key="2">
    <source>
        <dbReference type="ARBA" id="ARBA00004170"/>
    </source>
</evidence>
<accession>A0A411YD61</accession>
<dbReference type="GO" id="GO:0005524">
    <property type="term" value="F:ATP binding"/>
    <property type="evidence" value="ECO:0007669"/>
    <property type="project" value="UniProtKB-UniRule"/>
</dbReference>
<dbReference type="PRINTS" id="PR00126">
    <property type="entry name" value="ATPASEGAMMA"/>
</dbReference>
<name>A0A411YD61_9ACTN</name>
<keyword evidence="9 10" id="KW-0066">ATP synthesis</keyword>
<dbReference type="PROSITE" id="PS00153">
    <property type="entry name" value="ATPASE_GAMMA"/>
    <property type="match status" value="1"/>
</dbReference>
<dbReference type="GO" id="GO:0046933">
    <property type="term" value="F:proton-transporting ATP synthase activity, rotational mechanism"/>
    <property type="evidence" value="ECO:0007669"/>
    <property type="project" value="UniProtKB-UniRule"/>
</dbReference>
<dbReference type="RefSeq" id="WP_131154113.1">
    <property type="nucleotide sequence ID" value="NZ_CP036402.1"/>
</dbReference>
<keyword evidence="8 10" id="KW-0139">CF(1)</keyword>
<dbReference type="AlphaFoldDB" id="A0A411YD61"/>
<comment type="subcellular location">
    <subcellularLocation>
        <location evidence="10">Cell membrane</location>
        <topology evidence="10">Peripheral membrane protein</topology>
    </subcellularLocation>
    <subcellularLocation>
        <location evidence="2">Membrane</location>
        <topology evidence="2">Peripheral membrane protein</topology>
    </subcellularLocation>
</comment>
<proteinExistence type="inferred from homology"/>
<evidence type="ECO:0000256" key="10">
    <source>
        <dbReference type="HAMAP-Rule" id="MF_00815"/>
    </source>
</evidence>
<dbReference type="GO" id="GO:0045259">
    <property type="term" value="C:proton-transporting ATP synthase complex"/>
    <property type="evidence" value="ECO:0007669"/>
    <property type="project" value="UniProtKB-KW"/>
</dbReference>
<dbReference type="SUPFAM" id="SSF52943">
    <property type="entry name" value="ATP synthase (F1-ATPase), gamma subunit"/>
    <property type="match status" value="1"/>
</dbReference>
<evidence type="ECO:0000256" key="7">
    <source>
        <dbReference type="ARBA" id="ARBA00023136"/>
    </source>
</evidence>
<keyword evidence="10" id="KW-1003">Cell membrane</keyword>
<dbReference type="Gene3D" id="3.40.1380.10">
    <property type="match status" value="1"/>
</dbReference>
<dbReference type="GO" id="GO:0042777">
    <property type="term" value="P:proton motive force-driven plasma membrane ATP synthesis"/>
    <property type="evidence" value="ECO:0007669"/>
    <property type="project" value="UniProtKB-UniRule"/>
</dbReference>
<dbReference type="CDD" id="cd12151">
    <property type="entry name" value="F1-ATPase_gamma"/>
    <property type="match status" value="1"/>
</dbReference>
<evidence type="ECO:0000256" key="1">
    <source>
        <dbReference type="ARBA" id="ARBA00003456"/>
    </source>
</evidence>
<dbReference type="EMBL" id="CP036402">
    <property type="protein sequence ID" value="QBI19116.1"/>
    <property type="molecule type" value="Genomic_DNA"/>
</dbReference>
<evidence type="ECO:0000313" key="12">
    <source>
        <dbReference type="Proteomes" id="UP000291469"/>
    </source>
</evidence>